<sequence length="444" mass="46250">MMENREDQDRETYIDTETVETNESESAAPQFSGGKRSRKGHAMAKKMTTLLLSGVLFGTVAGATMYSVNVAAGRMAADSPIAAESAETASDANASGTQIATAVPLSSSSGGSATVADVVSNAMPTVVAINIKGTETIQSFFGTQKAEVSGAGSGIIIGKNDSELLIVTNNHVVASSDSIQVTFTDGEKVDAAVKGTDSSKDLAVVAVQLKDIKDSTMGAIKIATLGDSDKLQLGQGVIAIGNALGEGQSVTTGIVSMLNKEIKDEDGTSRTLIQVDAAINPGNSGGALLDMSGNVIGINSAKYATTAVEGMGFAIPISQVKELIQNLSEQKTKIAVAADEQGYLGIQMQNIDSAMSQAYGIPEGVYVYKILDGTAAAGSELRERDVITEINGTKVSTGEDLHKQMSYYKTGDTVTLTVQTLDDGSYKERKIEVRLGSREDADKM</sequence>
<evidence type="ECO:0000256" key="3">
    <source>
        <dbReference type="ARBA" id="ARBA00022801"/>
    </source>
</evidence>
<evidence type="ECO:0000256" key="2">
    <source>
        <dbReference type="ARBA" id="ARBA00022670"/>
    </source>
</evidence>
<feature type="domain" description="PDZ" evidence="6">
    <location>
        <begin position="333"/>
        <end position="422"/>
    </location>
</feature>
<dbReference type="Gene3D" id="2.40.10.10">
    <property type="entry name" value="Trypsin-like serine proteases"/>
    <property type="match status" value="2"/>
</dbReference>
<dbReference type="STRING" id="1526.SAMN02910262_01339"/>
<dbReference type="PANTHER" id="PTHR43343">
    <property type="entry name" value="PEPTIDASE S12"/>
    <property type="match status" value="1"/>
</dbReference>
<dbReference type="SUPFAM" id="SSF50494">
    <property type="entry name" value="Trypsin-like serine proteases"/>
    <property type="match status" value="1"/>
</dbReference>
<dbReference type="Pfam" id="PF13180">
    <property type="entry name" value="PDZ_2"/>
    <property type="match status" value="1"/>
</dbReference>
<dbReference type="eggNOG" id="COG0265">
    <property type="taxonomic scope" value="Bacteria"/>
</dbReference>
<evidence type="ECO:0000256" key="5">
    <source>
        <dbReference type="SAM" id="Phobius"/>
    </source>
</evidence>
<proteinExistence type="inferred from homology"/>
<dbReference type="Gene3D" id="2.30.42.10">
    <property type="match status" value="1"/>
</dbReference>
<feature type="region of interest" description="Disordered" evidence="4">
    <location>
        <begin position="1"/>
        <end position="39"/>
    </location>
</feature>
<dbReference type="InterPro" id="IPR043504">
    <property type="entry name" value="Peptidase_S1_PA_chymotrypsin"/>
</dbReference>
<keyword evidence="5" id="KW-0472">Membrane</keyword>
<dbReference type="SUPFAM" id="SSF50156">
    <property type="entry name" value="PDZ domain-like"/>
    <property type="match status" value="1"/>
</dbReference>
<dbReference type="PRINTS" id="PR00834">
    <property type="entry name" value="PROTEASES2C"/>
</dbReference>
<dbReference type="InterPro" id="IPR009003">
    <property type="entry name" value="Peptidase_S1_PA"/>
</dbReference>
<reference evidence="7 8" key="1">
    <citation type="submission" date="2016-10" db="EMBL/GenBank/DDBJ databases">
        <authorList>
            <person name="de Groot N.N."/>
        </authorList>
    </citation>
    <scope>NUCLEOTIDE SEQUENCE [LARGE SCALE GENOMIC DNA]</scope>
    <source>
        <strain evidence="7 8">KH1P1</strain>
    </source>
</reference>
<evidence type="ECO:0000256" key="4">
    <source>
        <dbReference type="SAM" id="MobiDB-lite"/>
    </source>
</evidence>
<dbReference type="Proteomes" id="UP000199820">
    <property type="component" value="Unassembled WGS sequence"/>
</dbReference>
<dbReference type="EMBL" id="FOIL01000068">
    <property type="protein sequence ID" value="SET91635.1"/>
    <property type="molecule type" value="Genomic_DNA"/>
</dbReference>
<dbReference type="RefSeq" id="WP_177171246.1">
    <property type="nucleotide sequence ID" value="NZ_FOIL01000068.1"/>
</dbReference>
<evidence type="ECO:0000313" key="7">
    <source>
        <dbReference type="EMBL" id="SET91635.1"/>
    </source>
</evidence>
<dbReference type="SMART" id="SM00228">
    <property type="entry name" value="PDZ"/>
    <property type="match status" value="1"/>
</dbReference>
<dbReference type="InterPro" id="IPR001940">
    <property type="entry name" value="Peptidase_S1C"/>
</dbReference>
<dbReference type="InterPro" id="IPR001478">
    <property type="entry name" value="PDZ"/>
</dbReference>
<feature type="compositionally biased region" description="Basic and acidic residues" evidence="4">
    <location>
        <begin position="1"/>
        <end position="13"/>
    </location>
</feature>
<keyword evidence="2 7" id="KW-0645">Protease</keyword>
<feature type="transmembrane region" description="Helical" evidence="5">
    <location>
        <begin position="47"/>
        <end position="68"/>
    </location>
</feature>
<organism evidence="7 8">
    <name type="scientific">[Clostridium] aminophilum</name>
    <dbReference type="NCBI Taxonomy" id="1526"/>
    <lineage>
        <taxon>Bacteria</taxon>
        <taxon>Bacillati</taxon>
        <taxon>Bacillota</taxon>
        <taxon>Clostridia</taxon>
        <taxon>Lachnospirales</taxon>
        <taxon>Lachnospiraceae</taxon>
    </lineage>
</organism>
<evidence type="ECO:0000259" key="6">
    <source>
        <dbReference type="PROSITE" id="PS50106"/>
    </source>
</evidence>
<dbReference type="GO" id="GO:0006508">
    <property type="term" value="P:proteolysis"/>
    <property type="evidence" value="ECO:0007669"/>
    <property type="project" value="UniProtKB-KW"/>
</dbReference>
<gene>
    <name evidence="7" type="ORF">SAMN04487771_10686</name>
</gene>
<keyword evidence="5" id="KW-0812">Transmembrane</keyword>
<evidence type="ECO:0000256" key="1">
    <source>
        <dbReference type="ARBA" id="ARBA00010541"/>
    </source>
</evidence>
<keyword evidence="8" id="KW-1185">Reference proteome</keyword>
<accession>A0A1I0I4Y7</accession>
<dbReference type="InterPro" id="IPR036034">
    <property type="entry name" value="PDZ_sf"/>
</dbReference>
<evidence type="ECO:0000313" key="8">
    <source>
        <dbReference type="Proteomes" id="UP000199820"/>
    </source>
</evidence>
<keyword evidence="5" id="KW-1133">Transmembrane helix</keyword>
<dbReference type="AlphaFoldDB" id="A0A1I0I4Y7"/>
<comment type="similarity">
    <text evidence="1">Belongs to the peptidase S1C family.</text>
</comment>
<dbReference type="GO" id="GO:0004252">
    <property type="term" value="F:serine-type endopeptidase activity"/>
    <property type="evidence" value="ECO:0007669"/>
    <property type="project" value="InterPro"/>
</dbReference>
<name>A0A1I0I4Y7_9FIRM</name>
<dbReference type="InterPro" id="IPR051201">
    <property type="entry name" value="Chloro_Bact_Ser_Proteases"/>
</dbReference>
<protein>
    <submittedName>
        <fullName evidence="7">Serine protease Do</fullName>
    </submittedName>
</protein>
<dbReference type="Pfam" id="PF13365">
    <property type="entry name" value="Trypsin_2"/>
    <property type="match status" value="1"/>
</dbReference>
<dbReference type="PANTHER" id="PTHR43343:SF3">
    <property type="entry name" value="PROTEASE DO-LIKE 8, CHLOROPLASTIC"/>
    <property type="match status" value="1"/>
</dbReference>
<dbReference type="PROSITE" id="PS50106">
    <property type="entry name" value="PDZ"/>
    <property type="match status" value="1"/>
</dbReference>
<keyword evidence="3" id="KW-0378">Hydrolase</keyword>